<reference evidence="7 8" key="1">
    <citation type="submission" date="2020-08" db="EMBL/GenBank/DDBJ databases">
        <title>Genomic Encyclopedia of Type Strains, Phase IV (KMG-IV): sequencing the most valuable type-strain genomes for metagenomic binning, comparative biology and taxonomic classification.</title>
        <authorList>
            <person name="Goeker M."/>
        </authorList>
    </citation>
    <scope>NUCLEOTIDE SEQUENCE [LARGE SCALE GENOMIC DNA]</scope>
    <source>
        <strain evidence="7 8">DSM 29514</strain>
    </source>
</reference>
<name>A0A7W6PSA3_9HYPH</name>
<organism evidence="7 8">
    <name type="scientific">Rhizobium rhizoryzae</name>
    <dbReference type="NCBI Taxonomy" id="451876"/>
    <lineage>
        <taxon>Bacteria</taxon>
        <taxon>Pseudomonadati</taxon>
        <taxon>Pseudomonadota</taxon>
        <taxon>Alphaproteobacteria</taxon>
        <taxon>Hyphomicrobiales</taxon>
        <taxon>Rhizobiaceae</taxon>
        <taxon>Rhizobium/Agrobacterium group</taxon>
        <taxon>Rhizobium</taxon>
    </lineage>
</organism>
<keyword evidence="3" id="KW-0804">Transcription</keyword>
<protein>
    <submittedName>
        <fullName evidence="7">DNA-binding IclR family transcriptional regulator</fullName>
    </submittedName>
</protein>
<keyword evidence="1" id="KW-0805">Transcription regulation</keyword>
<accession>A0A7W6PSA3</accession>
<dbReference type="EMBL" id="JACIEC010000018">
    <property type="protein sequence ID" value="MBB4146095.1"/>
    <property type="molecule type" value="Genomic_DNA"/>
</dbReference>
<dbReference type="SUPFAM" id="SSF46785">
    <property type="entry name" value="Winged helix' DNA-binding domain"/>
    <property type="match status" value="1"/>
</dbReference>
<dbReference type="InterPro" id="IPR036388">
    <property type="entry name" value="WH-like_DNA-bd_sf"/>
</dbReference>
<evidence type="ECO:0000256" key="4">
    <source>
        <dbReference type="SAM" id="MobiDB-lite"/>
    </source>
</evidence>
<keyword evidence="8" id="KW-1185">Reference proteome</keyword>
<sequence length="289" mass="31778">MATTIQKSARDEGELKGAQAVDRALTLLSMVGRHAERGVGLTDLVVQSGSNKPTVRRLLLALMRAGLIEQDETTRRYYLGEEAYVLGTLSSRRFGLLQMAQDGLRRISRRTEDSSFLSVRRDTFSLCLYREEGTWPVRTHALQAGFEHPLGIGAGSLAMLAALPDREIDQILAANAEIIADKYPMIAKDQLRDGVEQTRANGYSLNPGLILANSWGVGVAIRNPDGSIAGALSIAAIDSRMRPERQPELAAILREEVGRIETRIGEMMASRSPSRPEPDQRRQARRATS</sequence>
<evidence type="ECO:0000313" key="7">
    <source>
        <dbReference type="EMBL" id="MBB4146095.1"/>
    </source>
</evidence>
<dbReference type="Proteomes" id="UP000519897">
    <property type="component" value="Unassembled WGS sequence"/>
</dbReference>
<feature type="domain" description="IclR-ED" evidence="6">
    <location>
        <begin position="82"/>
        <end position="266"/>
    </location>
</feature>
<dbReference type="PROSITE" id="PS51077">
    <property type="entry name" value="HTH_ICLR"/>
    <property type="match status" value="1"/>
</dbReference>
<proteinExistence type="predicted"/>
<dbReference type="SUPFAM" id="SSF55781">
    <property type="entry name" value="GAF domain-like"/>
    <property type="match status" value="1"/>
</dbReference>
<dbReference type="Pfam" id="PF09339">
    <property type="entry name" value="HTH_IclR"/>
    <property type="match status" value="1"/>
</dbReference>
<keyword evidence="2 7" id="KW-0238">DNA-binding</keyword>
<dbReference type="InterPro" id="IPR029016">
    <property type="entry name" value="GAF-like_dom_sf"/>
</dbReference>
<dbReference type="Pfam" id="PF01614">
    <property type="entry name" value="IclR_C"/>
    <property type="match status" value="1"/>
</dbReference>
<dbReference type="PANTHER" id="PTHR30136:SF39">
    <property type="entry name" value="TRANSCRIPTIONAL REGULATORY PROTEIN"/>
    <property type="match status" value="1"/>
</dbReference>
<dbReference type="InterPro" id="IPR005471">
    <property type="entry name" value="Tscrpt_reg_IclR_N"/>
</dbReference>
<evidence type="ECO:0000259" key="5">
    <source>
        <dbReference type="PROSITE" id="PS51077"/>
    </source>
</evidence>
<dbReference type="SMART" id="SM00346">
    <property type="entry name" value="HTH_ICLR"/>
    <property type="match status" value="1"/>
</dbReference>
<evidence type="ECO:0000313" key="8">
    <source>
        <dbReference type="Proteomes" id="UP000519897"/>
    </source>
</evidence>
<dbReference type="Gene3D" id="3.30.450.40">
    <property type="match status" value="1"/>
</dbReference>
<evidence type="ECO:0000256" key="3">
    <source>
        <dbReference type="ARBA" id="ARBA00023163"/>
    </source>
</evidence>
<comment type="caution">
    <text evidence="7">The sequence shown here is derived from an EMBL/GenBank/DDBJ whole genome shotgun (WGS) entry which is preliminary data.</text>
</comment>
<dbReference type="PROSITE" id="PS51078">
    <property type="entry name" value="ICLR_ED"/>
    <property type="match status" value="1"/>
</dbReference>
<evidence type="ECO:0000256" key="1">
    <source>
        <dbReference type="ARBA" id="ARBA00023015"/>
    </source>
</evidence>
<evidence type="ECO:0000259" key="6">
    <source>
        <dbReference type="PROSITE" id="PS51078"/>
    </source>
</evidence>
<dbReference type="GO" id="GO:0003700">
    <property type="term" value="F:DNA-binding transcription factor activity"/>
    <property type="evidence" value="ECO:0007669"/>
    <property type="project" value="TreeGrafter"/>
</dbReference>
<dbReference type="InterPro" id="IPR050707">
    <property type="entry name" value="HTH_MetabolicPath_Reg"/>
</dbReference>
<dbReference type="RefSeq" id="WP_183898100.1">
    <property type="nucleotide sequence ID" value="NZ_JACIEC010000018.1"/>
</dbReference>
<gene>
    <name evidence="7" type="ORF">GGQ72_004664</name>
</gene>
<dbReference type="PANTHER" id="PTHR30136">
    <property type="entry name" value="HELIX-TURN-HELIX TRANSCRIPTIONAL REGULATOR, ICLR FAMILY"/>
    <property type="match status" value="1"/>
</dbReference>
<dbReference type="Gene3D" id="1.10.10.10">
    <property type="entry name" value="Winged helix-like DNA-binding domain superfamily/Winged helix DNA-binding domain"/>
    <property type="match status" value="1"/>
</dbReference>
<evidence type="ECO:0000256" key="2">
    <source>
        <dbReference type="ARBA" id="ARBA00023125"/>
    </source>
</evidence>
<dbReference type="AlphaFoldDB" id="A0A7W6PSA3"/>
<dbReference type="GO" id="GO:0003677">
    <property type="term" value="F:DNA binding"/>
    <property type="evidence" value="ECO:0007669"/>
    <property type="project" value="UniProtKB-KW"/>
</dbReference>
<feature type="domain" description="HTH iclR-type" evidence="5">
    <location>
        <begin position="18"/>
        <end position="81"/>
    </location>
</feature>
<dbReference type="InterPro" id="IPR036390">
    <property type="entry name" value="WH_DNA-bd_sf"/>
</dbReference>
<dbReference type="GO" id="GO:0045892">
    <property type="term" value="P:negative regulation of DNA-templated transcription"/>
    <property type="evidence" value="ECO:0007669"/>
    <property type="project" value="TreeGrafter"/>
</dbReference>
<feature type="region of interest" description="Disordered" evidence="4">
    <location>
        <begin position="265"/>
        <end position="289"/>
    </location>
</feature>
<dbReference type="InterPro" id="IPR014757">
    <property type="entry name" value="Tscrpt_reg_IclR_C"/>
</dbReference>